<evidence type="ECO:0000259" key="11">
    <source>
        <dbReference type="PROSITE" id="PS50125"/>
    </source>
</evidence>
<dbReference type="EC" id="1.6.5.9" evidence="2"/>
<keyword evidence="5" id="KW-0560">Oxidoreductase</keyword>
<evidence type="ECO:0000256" key="5">
    <source>
        <dbReference type="ARBA" id="ARBA00023002"/>
    </source>
</evidence>
<feature type="transmembrane region" description="Helical" evidence="8">
    <location>
        <begin position="239"/>
        <end position="259"/>
    </location>
</feature>
<feature type="domain" description="BLUF" evidence="12">
    <location>
        <begin position="880"/>
        <end position="972"/>
    </location>
</feature>
<feature type="transmembrane region" description="Helical" evidence="8">
    <location>
        <begin position="184"/>
        <end position="206"/>
    </location>
</feature>
<sequence>MGMKAIKAAPSLSPALFAAAAALFFAGACSAHERWILTPDQIARWNALPKPSLYSELSFLNVSMVLLFLVFIVGWIRLGYTGARELFPDLQARLASYGEHVPRILRVCLAWMLISSALGMEPRIGVAPFTSPTLIAPDLQVGELGARWGWLPWAELLLGLAILFGVYVRLCAVALMLLGLSAGGLFGVDFLAYGGALFGASIYLLLQGPGRHYPPLPTPAFLQGAQAWLAAQPRARAQAIMRILTGITMVYLGIAYKILQPNLALAIITTYHVPILSAAPEAFSLLMALVEVSAGVLLIAGILLRPLSLFLLFAFVSFALLLPETLTSHILFYGVMLSCLINSAGHWRMPRPRDQEAQILIVGGGFAALHAALKVERLAGAYSNVRVTLLHDNSNFLLTPLLPEVIGGSVQPNNVINPIRRIVAQTQVVVGRLECIDESNRQVIARRPSGERIRLPFDQLVLAQTSKPNVTAVTGIVSHGIPLDSVGDALNIRKRLLDLVEEADFCAAAKEAGHVLDIAIIGSGELASGIAAEVCQMLRAAEPSYPTLTRNGWAVHLYEDADYRYSDFENDIMPLRDRCLAKAGVTLHPGERVASVTPQEITLADGGCRSCAMVINASFSPPTVRFQNAESLTWPLALDETLALESHPHLWVAAPNHTGEGQPYPSAAQWQAIGAAVGYNAWAVSQGFSPRPFRARERLIRPYGIGFYSLCRIGVATFSGVAAWLVSRLDNLWVVPGLEKNLRIMIDWALVIPFRSDIAVLASSPTARLQRVRFEKGEEIFHQGEEAELAYVVESGRLEVIKDGQKVGELGVGDYFGEIAMAHLSRRAETVRCISPCELTVLSQSDFRALTKGTGLMTKAMQRLAHDRSELSDADSEGGIKRVVYVSTMHAPFSETDIIELGRQSSMNNQKVGLTGILISVHEYFFQILEGKADALDDLLEKIRNDPRHRDLTVLSVEYGLEERLFTDWGMKTICLTEESGILMQAIRMMLQNIAQSHHIIGCYTQPAVLKLLTDGINPLRIPAQSTEKTVVVGTMTGLEQLQEQYPAQSLAEVVNSYLEVCSTCIVEHGGQVAKYLGDGFIAHFSQSGGDAAIAACLDALRGLQQLRRRDDPRFQRIDGAFGIDIGPVIEGNIGSSLKMDYTIAGAAVKSAMRMEALAQAAAKPLVASNAVRKRVQGTWRLERLPAANRKGAPRPRDAYTIPDTLIEDLQPHIMN</sequence>
<evidence type="ECO:0000259" key="10">
    <source>
        <dbReference type="PROSITE" id="PS50042"/>
    </source>
</evidence>
<keyword evidence="8" id="KW-0812">Transmembrane</keyword>
<dbReference type="PROSITE" id="PS50042">
    <property type="entry name" value="CNMP_BINDING_3"/>
    <property type="match status" value="1"/>
</dbReference>
<evidence type="ECO:0000256" key="3">
    <source>
        <dbReference type="ARBA" id="ARBA00022630"/>
    </source>
</evidence>
<evidence type="ECO:0000313" key="13">
    <source>
        <dbReference type="EMBL" id="BBL70896.1"/>
    </source>
</evidence>
<keyword evidence="4" id="KW-0274">FAD</keyword>
<comment type="catalytic activity">
    <reaction evidence="7">
        <text>a quinone + NADH + H(+) = a quinol + NAD(+)</text>
        <dbReference type="Rhea" id="RHEA:46160"/>
        <dbReference type="ChEBI" id="CHEBI:15378"/>
        <dbReference type="ChEBI" id="CHEBI:24646"/>
        <dbReference type="ChEBI" id="CHEBI:57540"/>
        <dbReference type="ChEBI" id="CHEBI:57945"/>
        <dbReference type="ChEBI" id="CHEBI:132124"/>
        <dbReference type="EC" id="1.6.5.9"/>
    </reaction>
</comment>
<feature type="chain" id="PRO_5034131344" description="NADH:ubiquinone reductase (non-electrogenic)" evidence="9">
    <location>
        <begin position="21"/>
        <end position="1216"/>
    </location>
</feature>
<evidence type="ECO:0000256" key="7">
    <source>
        <dbReference type="ARBA" id="ARBA00047599"/>
    </source>
</evidence>
<evidence type="ECO:0000256" key="2">
    <source>
        <dbReference type="ARBA" id="ARBA00012637"/>
    </source>
</evidence>
<feature type="signal peptide" evidence="9">
    <location>
        <begin position="1"/>
        <end position="20"/>
    </location>
</feature>
<feature type="transmembrane region" description="Helical" evidence="8">
    <location>
        <begin position="55"/>
        <end position="76"/>
    </location>
</feature>
<dbReference type="SMART" id="SM01034">
    <property type="entry name" value="BLUF"/>
    <property type="match status" value="1"/>
</dbReference>
<dbReference type="KEGG" id="moz:MoryE10_15020"/>
<dbReference type="SMART" id="SM00100">
    <property type="entry name" value="cNMP"/>
    <property type="match status" value="1"/>
</dbReference>
<dbReference type="InterPro" id="IPR045024">
    <property type="entry name" value="NDH-2"/>
</dbReference>
<keyword evidence="6" id="KW-0520">NAD</keyword>
<dbReference type="InterPro" id="IPR000595">
    <property type="entry name" value="cNMP-bd_dom"/>
</dbReference>
<keyword evidence="3" id="KW-0285">Flavoprotein</keyword>
<proteinExistence type="inferred from homology"/>
<dbReference type="PROSITE" id="PS50925">
    <property type="entry name" value="BLUF"/>
    <property type="match status" value="1"/>
</dbReference>
<evidence type="ECO:0000256" key="6">
    <source>
        <dbReference type="ARBA" id="ARBA00023027"/>
    </source>
</evidence>
<dbReference type="InterPro" id="IPR023753">
    <property type="entry name" value="FAD/NAD-binding_dom"/>
</dbReference>
<reference evidence="13" key="1">
    <citation type="submission" date="2019-06" db="EMBL/GenBank/DDBJ databases">
        <title>Complete genome sequence of Methylogaea oryzae strain JCM16910.</title>
        <authorList>
            <person name="Asakawa S."/>
        </authorList>
    </citation>
    <scope>NUCLEOTIDE SEQUENCE</scope>
    <source>
        <strain evidence="13">E10</strain>
    </source>
</reference>
<dbReference type="Pfam" id="PF07992">
    <property type="entry name" value="Pyr_redox_2"/>
    <property type="match status" value="1"/>
</dbReference>
<organism evidence="13 14">
    <name type="scientific">Methylogaea oryzae</name>
    <dbReference type="NCBI Taxonomy" id="1295382"/>
    <lineage>
        <taxon>Bacteria</taxon>
        <taxon>Pseudomonadati</taxon>
        <taxon>Pseudomonadota</taxon>
        <taxon>Gammaproteobacteria</taxon>
        <taxon>Methylococcales</taxon>
        <taxon>Methylococcaceae</taxon>
        <taxon>Methylogaea</taxon>
    </lineage>
</organism>
<dbReference type="InterPro" id="IPR001054">
    <property type="entry name" value="A/G_cyclase"/>
</dbReference>
<dbReference type="PANTHER" id="PTHR43706">
    <property type="entry name" value="NADH DEHYDROGENASE"/>
    <property type="match status" value="1"/>
</dbReference>
<dbReference type="CDD" id="cd00038">
    <property type="entry name" value="CAP_ED"/>
    <property type="match status" value="1"/>
</dbReference>
<dbReference type="PROSITE" id="PS50125">
    <property type="entry name" value="GUANYLATE_CYCLASE_2"/>
    <property type="match status" value="1"/>
</dbReference>
<accession>A0A8D4VNK2</accession>
<evidence type="ECO:0000256" key="4">
    <source>
        <dbReference type="ARBA" id="ARBA00022827"/>
    </source>
</evidence>
<dbReference type="GO" id="GO:0009190">
    <property type="term" value="P:cyclic nucleotide biosynthetic process"/>
    <property type="evidence" value="ECO:0007669"/>
    <property type="project" value="InterPro"/>
</dbReference>
<keyword evidence="8" id="KW-0472">Membrane</keyword>
<evidence type="ECO:0000256" key="9">
    <source>
        <dbReference type="SAM" id="SignalP"/>
    </source>
</evidence>
<dbReference type="Proteomes" id="UP000824988">
    <property type="component" value="Chromosome"/>
</dbReference>
<evidence type="ECO:0000256" key="1">
    <source>
        <dbReference type="ARBA" id="ARBA00005272"/>
    </source>
</evidence>
<keyword evidence="14" id="KW-1185">Reference proteome</keyword>
<dbReference type="Pfam" id="PF00027">
    <property type="entry name" value="cNMP_binding"/>
    <property type="match status" value="1"/>
</dbReference>
<evidence type="ECO:0000256" key="8">
    <source>
        <dbReference type="SAM" id="Phobius"/>
    </source>
</evidence>
<evidence type="ECO:0000313" key="14">
    <source>
        <dbReference type="Proteomes" id="UP000824988"/>
    </source>
</evidence>
<dbReference type="GO" id="GO:0071949">
    <property type="term" value="F:FAD binding"/>
    <property type="evidence" value="ECO:0007669"/>
    <property type="project" value="InterPro"/>
</dbReference>
<comment type="similarity">
    <text evidence="1">Belongs to the NADH dehydrogenase family.</text>
</comment>
<feature type="transmembrane region" description="Helical" evidence="8">
    <location>
        <begin position="156"/>
        <end position="178"/>
    </location>
</feature>
<gene>
    <name evidence="13" type="ORF">MoryE10_15020</name>
</gene>
<dbReference type="AlphaFoldDB" id="A0A8D4VNK2"/>
<dbReference type="PANTHER" id="PTHR43706:SF47">
    <property type="entry name" value="EXTERNAL NADH-UBIQUINONE OXIDOREDUCTASE 1, MITOCHONDRIAL-RELATED"/>
    <property type="match status" value="1"/>
</dbReference>
<feature type="transmembrane region" description="Helical" evidence="8">
    <location>
        <begin position="703"/>
        <end position="726"/>
    </location>
</feature>
<feature type="domain" description="Cyclic nucleotide-binding" evidence="10">
    <location>
        <begin position="769"/>
        <end position="850"/>
    </location>
</feature>
<keyword evidence="9" id="KW-0732">Signal</keyword>
<name>A0A8D4VNK2_9GAMM</name>
<dbReference type="EMBL" id="AP019782">
    <property type="protein sequence ID" value="BBL70896.1"/>
    <property type="molecule type" value="Genomic_DNA"/>
</dbReference>
<dbReference type="GO" id="GO:0009882">
    <property type="term" value="F:blue light photoreceptor activity"/>
    <property type="evidence" value="ECO:0007669"/>
    <property type="project" value="InterPro"/>
</dbReference>
<dbReference type="PROSITE" id="PS51257">
    <property type="entry name" value="PROKAR_LIPOPROTEIN"/>
    <property type="match status" value="1"/>
</dbReference>
<evidence type="ECO:0000259" key="12">
    <source>
        <dbReference type="PROSITE" id="PS50925"/>
    </source>
</evidence>
<dbReference type="GO" id="GO:0050136">
    <property type="term" value="F:NADH dehydrogenase (quinone) (non-electrogenic) activity"/>
    <property type="evidence" value="ECO:0007669"/>
    <property type="project" value="UniProtKB-EC"/>
</dbReference>
<feature type="domain" description="Guanylate cyclase" evidence="11">
    <location>
        <begin position="1030"/>
        <end position="1156"/>
    </location>
</feature>
<dbReference type="CDD" id="cd07302">
    <property type="entry name" value="CHD"/>
    <property type="match status" value="1"/>
</dbReference>
<protein>
    <recommendedName>
        <fullName evidence="2">NADH:ubiquinone reductase (non-electrogenic)</fullName>
        <ecNumber evidence="2">1.6.5.9</ecNumber>
    </recommendedName>
</protein>
<dbReference type="RefSeq" id="WP_221048701.1">
    <property type="nucleotide sequence ID" value="NZ_AP019782.1"/>
</dbReference>
<dbReference type="InterPro" id="IPR007024">
    <property type="entry name" value="BLUF_domain"/>
</dbReference>
<feature type="transmembrane region" description="Helical" evidence="8">
    <location>
        <begin position="326"/>
        <end position="345"/>
    </location>
</feature>
<dbReference type="Pfam" id="PF04940">
    <property type="entry name" value="BLUF"/>
    <property type="match status" value="1"/>
</dbReference>
<keyword evidence="8" id="KW-1133">Transmembrane helix</keyword>